<evidence type="ECO:0000313" key="2">
    <source>
        <dbReference type="EMBL" id="KYP63382.1"/>
    </source>
</evidence>
<name>A0A151T8K7_CAJCA</name>
<proteinExistence type="predicted"/>
<dbReference type="Gramene" id="C.cajan_17438.t">
    <property type="protein sequence ID" value="C.cajan_17438.t"/>
    <property type="gene ID" value="C.cajan_17438"/>
</dbReference>
<gene>
    <name evidence="2" type="ORF">KK1_017951</name>
</gene>
<dbReference type="AlphaFoldDB" id="A0A151T8K7"/>
<evidence type="ECO:0000259" key="1">
    <source>
        <dbReference type="Pfam" id="PF25597"/>
    </source>
</evidence>
<evidence type="ECO:0000313" key="3">
    <source>
        <dbReference type="Proteomes" id="UP000075243"/>
    </source>
</evidence>
<protein>
    <recommendedName>
        <fullName evidence="1">Retroviral polymerase SH3-like domain-containing protein</fullName>
    </recommendedName>
</protein>
<feature type="domain" description="Retroviral polymerase SH3-like" evidence="1">
    <location>
        <begin position="16"/>
        <end position="65"/>
    </location>
</feature>
<dbReference type="EMBL" id="CM003609">
    <property type="protein sequence ID" value="KYP63382.1"/>
    <property type="molecule type" value="Genomic_DNA"/>
</dbReference>
<reference evidence="2 3" key="1">
    <citation type="journal article" date="2012" name="Nat. Biotechnol.">
        <title>Draft genome sequence of pigeonpea (Cajanus cajan), an orphan legume crop of resource-poor farmers.</title>
        <authorList>
            <person name="Varshney R.K."/>
            <person name="Chen W."/>
            <person name="Li Y."/>
            <person name="Bharti A.K."/>
            <person name="Saxena R.K."/>
            <person name="Schlueter J.A."/>
            <person name="Donoghue M.T."/>
            <person name="Azam S."/>
            <person name="Fan G."/>
            <person name="Whaley A.M."/>
            <person name="Farmer A.D."/>
            <person name="Sheridan J."/>
            <person name="Iwata A."/>
            <person name="Tuteja R."/>
            <person name="Penmetsa R.V."/>
            <person name="Wu W."/>
            <person name="Upadhyaya H.D."/>
            <person name="Yang S.P."/>
            <person name="Shah T."/>
            <person name="Saxena K.B."/>
            <person name="Michael T."/>
            <person name="McCombie W.R."/>
            <person name="Yang B."/>
            <person name="Zhang G."/>
            <person name="Yang H."/>
            <person name="Wang J."/>
            <person name="Spillane C."/>
            <person name="Cook D.R."/>
            <person name="May G.D."/>
            <person name="Xu X."/>
            <person name="Jackson S.A."/>
        </authorList>
    </citation>
    <scope>NUCLEOTIDE SEQUENCE [LARGE SCALE GENOMIC DNA]</scope>
    <source>
        <strain evidence="3">cv. Asha</strain>
    </source>
</reference>
<organism evidence="2 3">
    <name type="scientific">Cajanus cajan</name>
    <name type="common">Pigeon pea</name>
    <name type="synonym">Cajanus indicus</name>
    <dbReference type="NCBI Taxonomy" id="3821"/>
    <lineage>
        <taxon>Eukaryota</taxon>
        <taxon>Viridiplantae</taxon>
        <taxon>Streptophyta</taxon>
        <taxon>Embryophyta</taxon>
        <taxon>Tracheophyta</taxon>
        <taxon>Spermatophyta</taxon>
        <taxon>Magnoliopsida</taxon>
        <taxon>eudicotyledons</taxon>
        <taxon>Gunneridae</taxon>
        <taxon>Pentapetalae</taxon>
        <taxon>rosids</taxon>
        <taxon>fabids</taxon>
        <taxon>Fabales</taxon>
        <taxon>Fabaceae</taxon>
        <taxon>Papilionoideae</taxon>
        <taxon>50 kb inversion clade</taxon>
        <taxon>NPAAA clade</taxon>
        <taxon>indigoferoid/millettioid clade</taxon>
        <taxon>Phaseoleae</taxon>
        <taxon>Cajanus</taxon>
    </lineage>
</organism>
<accession>A0A151T8K7</accession>
<dbReference type="Proteomes" id="UP000075243">
    <property type="component" value="Chromosome 7"/>
</dbReference>
<dbReference type="Pfam" id="PF25597">
    <property type="entry name" value="SH3_retrovirus"/>
    <property type="match status" value="1"/>
</dbReference>
<sequence>MFKNMYYYGFGTVSIKKLDARSINGFFIWYPKKFKGYRFYYHNHNTRISESGNDKFIVNDQFNGSEKS</sequence>
<dbReference type="InterPro" id="IPR057670">
    <property type="entry name" value="SH3_retrovirus"/>
</dbReference>
<keyword evidence="3" id="KW-1185">Reference proteome</keyword>